<keyword evidence="3" id="KW-1185">Reference proteome</keyword>
<dbReference type="Proteomes" id="UP001328107">
    <property type="component" value="Unassembled WGS sequence"/>
</dbReference>
<organism evidence="1 3">
    <name type="scientific">Pristionchus mayeri</name>
    <dbReference type="NCBI Taxonomy" id="1317129"/>
    <lineage>
        <taxon>Eukaryota</taxon>
        <taxon>Metazoa</taxon>
        <taxon>Ecdysozoa</taxon>
        <taxon>Nematoda</taxon>
        <taxon>Chromadorea</taxon>
        <taxon>Rhabditida</taxon>
        <taxon>Rhabditina</taxon>
        <taxon>Diplogasteromorpha</taxon>
        <taxon>Diplogasteroidea</taxon>
        <taxon>Neodiplogasteridae</taxon>
        <taxon>Pristionchus</taxon>
    </lineage>
</organism>
<evidence type="ECO:0000313" key="2">
    <source>
        <dbReference type="EMBL" id="GMR51706.1"/>
    </source>
</evidence>
<gene>
    <name evidence="1" type="ORF">PMAYCL1PPCAC_21899</name>
    <name evidence="2" type="ORF">PMAYCL1PPCAC_21901</name>
</gene>
<dbReference type="EMBL" id="BTRK01000005">
    <property type="protein sequence ID" value="GMR51706.1"/>
    <property type="molecule type" value="Genomic_DNA"/>
</dbReference>
<feature type="non-terminal residue" evidence="1">
    <location>
        <position position="99"/>
    </location>
</feature>
<comment type="caution">
    <text evidence="1">The sequence shown here is derived from an EMBL/GenBank/DDBJ whole genome shotgun (WGS) entry which is preliminary data.</text>
</comment>
<reference evidence="1" key="2">
    <citation type="submission" date="2023-06" db="EMBL/GenBank/DDBJ databases">
        <title>Genome assembly of Pristionchus species.</title>
        <authorList>
            <person name="Yoshida K."/>
            <person name="Sommer R.J."/>
        </authorList>
    </citation>
    <scope>NUCLEOTIDE SEQUENCE</scope>
    <source>
        <strain evidence="1">RS5460</strain>
    </source>
</reference>
<evidence type="ECO:0000313" key="3">
    <source>
        <dbReference type="Proteomes" id="UP001328107"/>
    </source>
</evidence>
<name>A0AAN5I4Y4_9BILA</name>
<feature type="non-terminal residue" evidence="1">
    <location>
        <position position="1"/>
    </location>
</feature>
<protein>
    <submittedName>
        <fullName evidence="1">Uncharacterized protein</fullName>
    </submittedName>
</protein>
<evidence type="ECO:0000313" key="1">
    <source>
        <dbReference type="EMBL" id="GMR51704.1"/>
    </source>
</evidence>
<reference evidence="3" key="1">
    <citation type="submission" date="2022-10" db="EMBL/GenBank/DDBJ databases">
        <title>Genome assembly of Pristionchus species.</title>
        <authorList>
            <person name="Yoshida K."/>
            <person name="Sommer R.J."/>
        </authorList>
    </citation>
    <scope>NUCLEOTIDE SEQUENCE [LARGE SCALE GENOMIC DNA]</scope>
    <source>
        <strain evidence="3">RS5460</strain>
    </source>
</reference>
<accession>A0AAN5I4Y4</accession>
<sequence length="99" mass="10820">RRTCSAFEVYFNSSVLSPLTFSIAFRSPSTASFGRSYFRRAIGTLNIALDSRTTIRSPVSTLSDDTSVFPSTTGCCLADLLTDAYTDLKELSCLNTDRA</sequence>
<proteinExistence type="predicted"/>
<dbReference type="EMBL" id="BTRK01000005">
    <property type="protein sequence ID" value="GMR51704.1"/>
    <property type="molecule type" value="Genomic_DNA"/>
</dbReference>
<dbReference type="AlphaFoldDB" id="A0AAN5I4Y4"/>